<accession>A0ABW2AC53</accession>
<sequence length="441" mass="47654">MTKYWAEFAILPDGLARNVTFHIEGDVFDRIESGQPQGDAHRLPGVALPGFANTHSHAFHRALRGRTHSGGGTFWTWRSRMYDAARRLNPDNYLTLARATYAEMALAGVTSVGEFHYVHHAPDGTPYDNPNAMGEALQQAAREAGVRLTLLDTCYLAGGLTADGHQPLAPEQRRFGDGDVSAWAERVSQLWDDATTRVGTAIHSVRAVPRAQLQEFVQYVGQGQTWQTMHAHVSEQPAENEACEAFYGMTPVELLSEAGALGPNFSAVHATHLTGADIASLGNARATAAFCPTTERDLADGIGPARELLDAGARLSLGSDQHAVIDPFEEVRGLESHERLRTLHRGRLSQDELIAAATAHDTIGWSEAGALREGAKADLVAVDLESPRTAGVPAEFVLTAATAADVTDVIRDGDPVVSDRQHRLGDVGRLLTEAIDNLWEK</sequence>
<dbReference type="PANTHER" id="PTHR43794:SF11">
    <property type="entry name" value="AMIDOHYDROLASE-RELATED DOMAIN-CONTAINING PROTEIN"/>
    <property type="match status" value="1"/>
</dbReference>
<evidence type="ECO:0000256" key="1">
    <source>
        <dbReference type="ARBA" id="ARBA00022801"/>
    </source>
</evidence>
<dbReference type="InterPro" id="IPR032466">
    <property type="entry name" value="Metal_Hydrolase"/>
</dbReference>
<comment type="caution">
    <text evidence="3">The sequence shown here is derived from an EMBL/GenBank/DDBJ whole genome shotgun (WGS) entry which is preliminary data.</text>
</comment>
<dbReference type="Proteomes" id="UP001596298">
    <property type="component" value="Unassembled WGS sequence"/>
</dbReference>
<dbReference type="InterPro" id="IPR010252">
    <property type="entry name" value="HutF"/>
</dbReference>
<keyword evidence="1 3" id="KW-0378">Hydrolase</keyword>
<evidence type="ECO:0000313" key="4">
    <source>
        <dbReference type="Proteomes" id="UP001596298"/>
    </source>
</evidence>
<keyword evidence="4" id="KW-1185">Reference proteome</keyword>
<dbReference type="EMBL" id="JBHSWH010000001">
    <property type="protein sequence ID" value="MFC6704420.1"/>
    <property type="molecule type" value="Genomic_DNA"/>
</dbReference>
<organism evidence="3 4">
    <name type="scientific">Flexivirga alba</name>
    <dbReference type="NCBI Taxonomy" id="702742"/>
    <lineage>
        <taxon>Bacteria</taxon>
        <taxon>Bacillati</taxon>
        <taxon>Actinomycetota</taxon>
        <taxon>Actinomycetes</taxon>
        <taxon>Micrococcales</taxon>
        <taxon>Dermacoccaceae</taxon>
        <taxon>Flexivirga</taxon>
    </lineage>
</organism>
<dbReference type="InterPro" id="IPR050287">
    <property type="entry name" value="MTA/SAH_deaminase"/>
</dbReference>
<dbReference type="EC" id="3.5.3.13" evidence="3"/>
<evidence type="ECO:0000259" key="2">
    <source>
        <dbReference type="Pfam" id="PF01979"/>
    </source>
</evidence>
<feature type="domain" description="Amidohydrolase-related" evidence="2">
    <location>
        <begin position="47"/>
        <end position="415"/>
    </location>
</feature>
<dbReference type="Gene3D" id="3.20.20.140">
    <property type="entry name" value="Metal-dependent hydrolases"/>
    <property type="match status" value="1"/>
</dbReference>
<dbReference type="PANTHER" id="PTHR43794">
    <property type="entry name" value="AMINOHYDROLASE SSNA-RELATED"/>
    <property type="match status" value="1"/>
</dbReference>
<dbReference type="GO" id="GO:0050416">
    <property type="term" value="F:formimidoylglutamate deiminase activity"/>
    <property type="evidence" value="ECO:0007669"/>
    <property type="project" value="UniProtKB-EC"/>
</dbReference>
<dbReference type="SUPFAM" id="SSF51556">
    <property type="entry name" value="Metallo-dependent hydrolases"/>
    <property type="match status" value="1"/>
</dbReference>
<dbReference type="InterPro" id="IPR006680">
    <property type="entry name" value="Amidohydro-rel"/>
</dbReference>
<dbReference type="SUPFAM" id="SSF51338">
    <property type="entry name" value="Composite domain of metallo-dependent hydrolases"/>
    <property type="match status" value="1"/>
</dbReference>
<name>A0ABW2AC53_9MICO</name>
<protein>
    <submittedName>
        <fullName evidence="3">Formimidoylglutamate deiminase</fullName>
        <ecNumber evidence="3">3.5.3.13</ecNumber>
    </submittedName>
</protein>
<dbReference type="NCBIfam" id="TIGR02022">
    <property type="entry name" value="hutF"/>
    <property type="match status" value="1"/>
</dbReference>
<dbReference type="RefSeq" id="WP_382398633.1">
    <property type="nucleotide sequence ID" value="NZ_JBHSWH010000001.1"/>
</dbReference>
<reference evidence="4" key="1">
    <citation type="journal article" date="2019" name="Int. J. Syst. Evol. Microbiol.">
        <title>The Global Catalogue of Microorganisms (GCM) 10K type strain sequencing project: providing services to taxonomists for standard genome sequencing and annotation.</title>
        <authorList>
            <consortium name="The Broad Institute Genomics Platform"/>
            <consortium name="The Broad Institute Genome Sequencing Center for Infectious Disease"/>
            <person name="Wu L."/>
            <person name="Ma J."/>
        </authorList>
    </citation>
    <scope>NUCLEOTIDE SEQUENCE [LARGE SCALE GENOMIC DNA]</scope>
    <source>
        <strain evidence="4">CCUG 58127</strain>
    </source>
</reference>
<dbReference type="Pfam" id="PF01979">
    <property type="entry name" value="Amidohydro_1"/>
    <property type="match status" value="1"/>
</dbReference>
<dbReference type="NCBIfam" id="NF006681">
    <property type="entry name" value="PRK09229.1-2"/>
    <property type="match status" value="1"/>
</dbReference>
<dbReference type="InterPro" id="IPR011059">
    <property type="entry name" value="Metal-dep_hydrolase_composite"/>
</dbReference>
<proteinExistence type="predicted"/>
<gene>
    <name evidence="3" type="ORF">ACFQDH_03845</name>
</gene>
<evidence type="ECO:0000313" key="3">
    <source>
        <dbReference type="EMBL" id="MFC6704420.1"/>
    </source>
</evidence>
<dbReference type="Gene3D" id="2.30.40.10">
    <property type="entry name" value="Urease, subunit C, domain 1"/>
    <property type="match status" value="1"/>
</dbReference>